<dbReference type="Gene3D" id="2.40.50.140">
    <property type="entry name" value="Nucleic acid-binding proteins"/>
    <property type="match status" value="1"/>
</dbReference>
<dbReference type="InterPro" id="IPR037278">
    <property type="entry name" value="ARFGAP/RecO"/>
</dbReference>
<dbReference type="PANTHER" id="PTHR33991:SF1">
    <property type="entry name" value="DNA REPAIR PROTEIN RECO"/>
    <property type="match status" value="1"/>
</dbReference>
<evidence type="ECO:0000256" key="3">
    <source>
        <dbReference type="ARBA" id="ARBA00021310"/>
    </source>
</evidence>
<dbReference type="NCBIfam" id="TIGR00613">
    <property type="entry name" value="reco"/>
    <property type="match status" value="1"/>
</dbReference>
<dbReference type="SUPFAM" id="SSF50249">
    <property type="entry name" value="Nucleic acid-binding proteins"/>
    <property type="match status" value="1"/>
</dbReference>
<dbReference type="PANTHER" id="PTHR33991">
    <property type="entry name" value="DNA REPAIR PROTEIN RECO"/>
    <property type="match status" value="1"/>
</dbReference>
<dbReference type="SUPFAM" id="SSF57863">
    <property type="entry name" value="ArfGap/RecO-like zinc finger"/>
    <property type="match status" value="1"/>
</dbReference>
<dbReference type="KEGG" id="sapp:SAC06_04035"/>
<dbReference type="Gene3D" id="1.20.1440.120">
    <property type="entry name" value="Recombination protein O, C-terminal domain"/>
    <property type="match status" value="1"/>
</dbReference>
<dbReference type="Pfam" id="PF02565">
    <property type="entry name" value="RecO_C"/>
    <property type="match status" value="1"/>
</dbReference>
<organism evidence="10">
    <name type="scientific">Scrofimicrobium appendicitidis</name>
    <dbReference type="NCBI Taxonomy" id="3079930"/>
    <lineage>
        <taxon>Bacteria</taxon>
        <taxon>Bacillati</taxon>
        <taxon>Actinomycetota</taxon>
        <taxon>Actinomycetes</taxon>
        <taxon>Actinomycetales</taxon>
        <taxon>Actinomycetaceae</taxon>
        <taxon>Scrofimicrobium</taxon>
    </lineage>
</organism>
<comment type="similarity">
    <text evidence="2 8">Belongs to the RecO family.</text>
</comment>
<comment type="function">
    <text evidence="1 8">Involved in DNA repair and RecF pathway recombination.</text>
</comment>
<evidence type="ECO:0000256" key="7">
    <source>
        <dbReference type="ARBA" id="ARBA00033409"/>
    </source>
</evidence>
<evidence type="ECO:0000313" key="10">
    <source>
        <dbReference type="EMBL" id="XBW08734.1"/>
    </source>
</evidence>
<evidence type="ECO:0000259" key="9">
    <source>
        <dbReference type="Pfam" id="PF11967"/>
    </source>
</evidence>
<dbReference type="EMBL" id="CP138335">
    <property type="protein sequence ID" value="XBW08734.1"/>
    <property type="molecule type" value="Genomic_DNA"/>
</dbReference>
<dbReference type="HAMAP" id="MF_00201">
    <property type="entry name" value="RecO"/>
    <property type="match status" value="1"/>
</dbReference>
<dbReference type="AlphaFoldDB" id="A0AAU7VAK0"/>
<dbReference type="InterPro" id="IPR042242">
    <property type="entry name" value="RecO_C"/>
</dbReference>
<proteinExistence type="inferred from homology"/>
<dbReference type="Pfam" id="PF11967">
    <property type="entry name" value="RecO_N"/>
    <property type="match status" value="1"/>
</dbReference>
<sequence>MLRTYRDQAIVLRSYKLGEADRIVILLGKESGQIRAVAKGIRKPTSRFGGRLDAFNLVDLQLHRGRNLDTVTQVELLSGYARPLGENYEAFTAAKVMVETVQKLTESAPEPAYYPLLHGALGALVAGRIPPDLITASFLFRLMRLAGWDPALHSCAGCGQPGPHRLFSAEVGGFVCSSCAPPGSTEAPPAELIQALLNGDWEQAGQTGPRQGEQVRNLAGWWTQYHLEQRLRSFPFLQKESDEYS</sequence>
<dbReference type="GO" id="GO:0043590">
    <property type="term" value="C:bacterial nucleoid"/>
    <property type="evidence" value="ECO:0007669"/>
    <property type="project" value="TreeGrafter"/>
</dbReference>
<evidence type="ECO:0000256" key="4">
    <source>
        <dbReference type="ARBA" id="ARBA00022763"/>
    </source>
</evidence>
<accession>A0AAU7VAK0</accession>
<evidence type="ECO:0000256" key="1">
    <source>
        <dbReference type="ARBA" id="ARBA00003065"/>
    </source>
</evidence>
<dbReference type="GO" id="GO:0006310">
    <property type="term" value="P:DNA recombination"/>
    <property type="evidence" value="ECO:0007669"/>
    <property type="project" value="UniProtKB-UniRule"/>
</dbReference>
<keyword evidence="4 8" id="KW-0227">DNA damage</keyword>
<dbReference type="InterPro" id="IPR012340">
    <property type="entry name" value="NA-bd_OB-fold"/>
</dbReference>
<dbReference type="InterPro" id="IPR022572">
    <property type="entry name" value="DNA_rep/recomb_RecO_N"/>
</dbReference>
<dbReference type="GO" id="GO:0006302">
    <property type="term" value="P:double-strand break repair"/>
    <property type="evidence" value="ECO:0007669"/>
    <property type="project" value="TreeGrafter"/>
</dbReference>
<gene>
    <name evidence="8 10" type="primary">recO</name>
    <name evidence="10" type="ORF">SAC06_04035</name>
</gene>
<evidence type="ECO:0000256" key="2">
    <source>
        <dbReference type="ARBA" id="ARBA00007452"/>
    </source>
</evidence>
<keyword evidence="5 8" id="KW-0233">DNA recombination</keyword>
<evidence type="ECO:0000256" key="5">
    <source>
        <dbReference type="ARBA" id="ARBA00023172"/>
    </source>
</evidence>
<keyword evidence="6 8" id="KW-0234">DNA repair</keyword>
<evidence type="ECO:0000256" key="6">
    <source>
        <dbReference type="ARBA" id="ARBA00023204"/>
    </source>
</evidence>
<reference evidence="10" key="1">
    <citation type="submission" date="2023-11" db="EMBL/GenBank/DDBJ databases">
        <title>Scrofimicrobium hongkongense sp. nov., isolated from a patient with peritonitis.</title>
        <authorList>
            <person name="Lao H.Y."/>
            <person name="Wong A.Y.P."/>
            <person name="Ng T.L."/>
            <person name="Wong R.Y.L."/>
            <person name="Yau M.C.Y."/>
            <person name="Lam J.Y.W."/>
            <person name="Siu G.K.H."/>
        </authorList>
    </citation>
    <scope>NUCLEOTIDE SEQUENCE</scope>
    <source>
        <strain evidence="10">R131</strain>
    </source>
</reference>
<feature type="domain" description="DNA replication/recombination mediator RecO N-terminal" evidence="9">
    <location>
        <begin position="4"/>
        <end position="80"/>
    </location>
</feature>
<protein>
    <recommendedName>
        <fullName evidence="3 8">DNA repair protein RecO</fullName>
    </recommendedName>
    <alternativeName>
        <fullName evidence="7 8">Recombination protein O</fullName>
    </alternativeName>
</protein>
<evidence type="ECO:0000256" key="8">
    <source>
        <dbReference type="HAMAP-Rule" id="MF_00201"/>
    </source>
</evidence>
<dbReference type="RefSeq" id="WP_350258934.1">
    <property type="nucleotide sequence ID" value="NZ_CP138335.1"/>
</dbReference>
<dbReference type="InterPro" id="IPR003717">
    <property type="entry name" value="RecO"/>
</dbReference>
<name>A0AAU7VAK0_9ACTO</name>
<dbReference type="Gene3D" id="6.20.220.20">
    <property type="entry name" value="Recombination protein O, zinc-binding domain"/>
    <property type="match status" value="1"/>
</dbReference>